<protein>
    <submittedName>
        <fullName evidence="1">Uncharacterized protein</fullName>
    </submittedName>
</protein>
<reference evidence="3 4" key="2">
    <citation type="submission" date="2015-03" db="EMBL/GenBank/DDBJ databases">
        <authorList>
            <consortium name="Pathogen Informatics"/>
        </authorList>
    </citation>
    <scope>NUCLEOTIDE SEQUENCE [LARGE SCALE GENOMIC DNA]</scope>
    <source>
        <strain evidence="1 4">C09601061</strain>
        <strain evidence="3">N09902308</strain>
    </source>
</reference>
<evidence type="ECO:0000313" key="2">
    <source>
        <dbReference type="EMBL" id="COZ26118.1"/>
    </source>
</evidence>
<proteinExistence type="predicted"/>
<sequence length="53" mass="5475">MVTITSPGPTARSKRLSPSTYDTRLSASVAFLVNTSSSVSAPTNNAMSARPCS</sequence>
<reference evidence="2" key="1">
    <citation type="submission" date="2015-03" db="EMBL/GenBank/DDBJ databases">
        <authorList>
            <consortium name="Pathogen Informatics"/>
            <person name="Murphy D."/>
        </authorList>
    </citation>
    <scope>NUCLEOTIDE SEQUENCE</scope>
    <source>
        <strain evidence="2">N09902308</strain>
    </source>
</reference>
<dbReference type="Proteomes" id="UP000046680">
    <property type="component" value="Unassembled WGS sequence"/>
</dbReference>
<gene>
    <name evidence="1" type="ORF">ERS007657_03517</name>
    <name evidence="2" type="ORF">ERS007739_03561</name>
</gene>
<evidence type="ECO:0000313" key="3">
    <source>
        <dbReference type="Proteomes" id="UP000039021"/>
    </source>
</evidence>
<dbReference type="AlphaFoldDB" id="A0A654U589"/>
<evidence type="ECO:0000313" key="1">
    <source>
        <dbReference type="EMBL" id="CFS00381.1"/>
    </source>
</evidence>
<dbReference type="Proteomes" id="UP000039021">
    <property type="component" value="Unassembled WGS sequence"/>
</dbReference>
<dbReference type="EMBL" id="CSBK01001884">
    <property type="protein sequence ID" value="COZ26118.1"/>
    <property type="molecule type" value="Genomic_DNA"/>
</dbReference>
<name>A0A654U589_MYCTX</name>
<accession>A0A654U589</accession>
<dbReference type="EMBL" id="CGCX01001725">
    <property type="protein sequence ID" value="CFS00381.1"/>
    <property type="molecule type" value="Genomic_DNA"/>
</dbReference>
<evidence type="ECO:0000313" key="4">
    <source>
        <dbReference type="Proteomes" id="UP000046680"/>
    </source>
</evidence>
<organism evidence="1 4">
    <name type="scientific">Mycobacterium tuberculosis</name>
    <dbReference type="NCBI Taxonomy" id="1773"/>
    <lineage>
        <taxon>Bacteria</taxon>
        <taxon>Bacillati</taxon>
        <taxon>Actinomycetota</taxon>
        <taxon>Actinomycetes</taxon>
        <taxon>Mycobacteriales</taxon>
        <taxon>Mycobacteriaceae</taxon>
        <taxon>Mycobacterium</taxon>
        <taxon>Mycobacterium tuberculosis complex</taxon>
    </lineage>
</organism>